<organism evidence="1 2">
    <name type="scientific">Paenibacillus macerans</name>
    <name type="common">Bacillus macerans</name>
    <dbReference type="NCBI Taxonomy" id="44252"/>
    <lineage>
        <taxon>Bacteria</taxon>
        <taxon>Bacillati</taxon>
        <taxon>Bacillota</taxon>
        <taxon>Bacilli</taxon>
        <taxon>Bacillales</taxon>
        <taxon>Paenibacillaceae</taxon>
        <taxon>Paenibacillus</taxon>
    </lineage>
</organism>
<evidence type="ECO:0000313" key="2">
    <source>
        <dbReference type="Proteomes" id="UP000029278"/>
    </source>
</evidence>
<keyword evidence="2" id="KW-1185">Reference proteome</keyword>
<dbReference type="HOGENOM" id="CLU_2684352_0_0_9"/>
<dbReference type="EMBL" id="JMQA01000007">
    <property type="protein sequence ID" value="KFN11652.1"/>
    <property type="molecule type" value="Genomic_DNA"/>
</dbReference>
<dbReference type="AlphaFoldDB" id="A0A090ZM29"/>
<reference evidence="1" key="1">
    <citation type="submission" date="2014-04" db="EMBL/GenBank/DDBJ databases">
        <authorList>
            <person name="Bishop-Lilly K.A."/>
            <person name="Broomall S.M."/>
            <person name="Chain P.S."/>
            <person name="Chertkov O."/>
            <person name="Coyne S.R."/>
            <person name="Daligault H.E."/>
            <person name="Davenport K.W."/>
            <person name="Erkkila T."/>
            <person name="Frey K.G."/>
            <person name="Gibbons H.S."/>
            <person name="Gu W."/>
            <person name="Jaissle J."/>
            <person name="Johnson S.L."/>
            <person name="Koroleva G.I."/>
            <person name="Ladner J.T."/>
            <person name="Lo C.-C."/>
            <person name="Minogue T.D."/>
            <person name="Munk C."/>
            <person name="Palacios G.F."/>
            <person name="Redden C.L."/>
            <person name="Rosenzweig C.N."/>
            <person name="Scholz M.B."/>
            <person name="Teshima H."/>
            <person name="Xu Y."/>
        </authorList>
    </citation>
    <scope>NUCLEOTIDE SEQUENCE [LARGE SCALE GENOMIC DNA]</scope>
    <source>
        <strain evidence="1">8244</strain>
    </source>
</reference>
<protein>
    <submittedName>
        <fullName evidence="1">Uncharacterized protein</fullName>
    </submittedName>
</protein>
<proteinExistence type="predicted"/>
<dbReference type="STRING" id="44252.DJ90_6237"/>
<accession>A0A090ZM29</accession>
<gene>
    <name evidence="1" type="ORF">DJ90_6237</name>
</gene>
<name>A0A090ZM29_PAEMA</name>
<sequence>MDKTRLPRNLGEKDKNKKCPYFGDITHFEYNRGILCRYFSNRKEIPAVWTIRRYIRTKISVNGDEHFWLQKIRT</sequence>
<evidence type="ECO:0000313" key="1">
    <source>
        <dbReference type="EMBL" id="KFN11652.1"/>
    </source>
</evidence>
<dbReference type="Proteomes" id="UP000029278">
    <property type="component" value="Unassembled WGS sequence"/>
</dbReference>
<comment type="caution">
    <text evidence="1">The sequence shown here is derived from an EMBL/GenBank/DDBJ whole genome shotgun (WGS) entry which is preliminary data.</text>
</comment>